<accession>A0A0B7ADW4</accession>
<protein>
    <submittedName>
        <fullName evidence="1">Uncharacterized protein</fullName>
    </submittedName>
</protein>
<proteinExistence type="predicted"/>
<dbReference type="EMBL" id="HACG01031962">
    <property type="protein sequence ID" value="CEK78827.1"/>
    <property type="molecule type" value="Transcribed_RNA"/>
</dbReference>
<organism evidence="1">
    <name type="scientific">Arion vulgaris</name>
    <dbReference type="NCBI Taxonomy" id="1028688"/>
    <lineage>
        <taxon>Eukaryota</taxon>
        <taxon>Metazoa</taxon>
        <taxon>Spiralia</taxon>
        <taxon>Lophotrochozoa</taxon>
        <taxon>Mollusca</taxon>
        <taxon>Gastropoda</taxon>
        <taxon>Heterobranchia</taxon>
        <taxon>Euthyneura</taxon>
        <taxon>Panpulmonata</taxon>
        <taxon>Eupulmonata</taxon>
        <taxon>Stylommatophora</taxon>
        <taxon>Helicina</taxon>
        <taxon>Arionoidea</taxon>
        <taxon>Arionidae</taxon>
        <taxon>Arion</taxon>
    </lineage>
</organism>
<reference evidence="1" key="1">
    <citation type="submission" date="2014-12" db="EMBL/GenBank/DDBJ databases">
        <title>Insight into the proteome of Arion vulgaris.</title>
        <authorList>
            <person name="Aradska J."/>
            <person name="Bulat T."/>
            <person name="Smidak R."/>
            <person name="Sarate P."/>
            <person name="Gangsoo J."/>
            <person name="Sialana F."/>
            <person name="Bilban M."/>
            <person name="Lubec G."/>
        </authorList>
    </citation>
    <scope>NUCLEOTIDE SEQUENCE</scope>
    <source>
        <tissue evidence="1">Skin</tissue>
    </source>
</reference>
<evidence type="ECO:0000313" key="1">
    <source>
        <dbReference type="EMBL" id="CEK78827.1"/>
    </source>
</evidence>
<dbReference type="AlphaFoldDB" id="A0A0B7ADW4"/>
<sequence>MSAKKLVKCGVISMCTIITVPSETKKLTGKFFGNLFIAFQNLTDVQEKQVSYCIL</sequence>
<name>A0A0B7ADW4_9EUPU</name>
<gene>
    <name evidence="1" type="primary">ORF112088</name>
</gene>